<name>A0A0A8BAX0_9ACTN</name>
<evidence type="ECO:0000313" key="3">
    <source>
        <dbReference type="Proteomes" id="UP000031121"/>
    </source>
</evidence>
<reference evidence="3" key="1">
    <citation type="submission" date="2014-08" db="EMBL/GenBank/DDBJ databases">
        <title>Coriobacteriaceae sp. complete genome.</title>
        <authorList>
            <person name="Looft T."/>
            <person name="Bayles D.O."/>
            <person name="Stanton T.B."/>
        </authorList>
    </citation>
    <scope>NUCLEOTIDE SEQUENCE [LARGE SCALE GENOMIC DNA]</scope>
    <source>
        <strain evidence="3">68-1-3</strain>
    </source>
</reference>
<dbReference type="RefSeq" id="WP_039689559.1">
    <property type="nucleotide sequence ID" value="NZ_CP009302.1"/>
</dbReference>
<dbReference type="OrthoDB" id="3174768at2"/>
<evidence type="ECO:0000313" key="2">
    <source>
        <dbReference type="EMBL" id="AJC12327.1"/>
    </source>
</evidence>
<dbReference type="Proteomes" id="UP000031121">
    <property type="component" value="Chromosome"/>
</dbReference>
<proteinExistence type="predicted"/>
<dbReference type="AlphaFoldDB" id="A0A0A8BAX0"/>
<reference evidence="2 3" key="2">
    <citation type="journal article" date="2015" name="Genome Announc.">
        <title>Complete Genome Sequence of Coriobacteriaceae Strain 68-1-3, a Novel Mucus-Degrading Isolate from the Swine Intestinal Tract.</title>
        <authorList>
            <person name="Looft T."/>
            <person name="Bayles D.O."/>
            <person name="Alt D.P."/>
            <person name="Stanton T.B."/>
        </authorList>
    </citation>
    <scope>NUCLEOTIDE SEQUENCE [LARGE SCALE GENOMIC DNA]</scope>
    <source>
        <strain evidence="2 3">68-1-3</strain>
    </source>
</reference>
<sequence length="154" mass="16140">MASAQTAYRLNDFEYAPQRASRPDVRVVAGTRTDAGSLPPSIFLAAKVIAVAMVVFALVAMVRIGLQSAAVSSAVEGQELSSQIKEARSYGNDLEITQTSLTNNSTLRAVAAGMGMEAPEYTSSIVLEKDVVATDGSGNLSLSQSVRNSVDVRG</sequence>
<organism evidence="2 3">
    <name type="scientific">Berryella intestinalis</name>
    <dbReference type="NCBI Taxonomy" id="1531429"/>
    <lineage>
        <taxon>Bacteria</taxon>
        <taxon>Bacillati</taxon>
        <taxon>Actinomycetota</taxon>
        <taxon>Coriobacteriia</taxon>
        <taxon>Eggerthellales</taxon>
        <taxon>Eggerthellaceae</taxon>
        <taxon>Berryella</taxon>
    </lineage>
</organism>
<dbReference type="EMBL" id="CP009302">
    <property type="protein sequence ID" value="AJC12327.1"/>
    <property type="molecule type" value="Genomic_DNA"/>
</dbReference>
<keyword evidence="3" id="KW-1185">Reference proteome</keyword>
<gene>
    <name evidence="2" type="ORF">JI75_06330</name>
</gene>
<evidence type="ECO:0000256" key="1">
    <source>
        <dbReference type="SAM" id="Phobius"/>
    </source>
</evidence>
<dbReference type="HOGENOM" id="CLU_133291_0_0_11"/>
<keyword evidence="1" id="KW-1133">Transmembrane helix</keyword>
<feature type="transmembrane region" description="Helical" evidence="1">
    <location>
        <begin position="42"/>
        <end position="62"/>
    </location>
</feature>
<protein>
    <recommendedName>
        <fullName evidence="4">Cell division protein FtsL</fullName>
    </recommendedName>
</protein>
<dbReference type="STRING" id="1531429.JI75_06330"/>
<keyword evidence="1" id="KW-0472">Membrane</keyword>
<evidence type="ECO:0008006" key="4">
    <source>
        <dbReference type="Google" id="ProtNLM"/>
    </source>
</evidence>
<dbReference type="KEGG" id="cbac:JI75_06330"/>
<keyword evidence="1" id="KW-0812">Transmembrane</keyword>
<accession>A0A0A8BAX0</accession>